<dbReference type="EMBL" id="JAGFBR010000018">
    <property type="protein sequence ID" value="KAH0450521.1"/>
    <property type="molecule type" value="Genomic_DNA"/>
</dbReference>
<sequence length="139" mass="14876">MVAGEPPFDAGDATAKTDGAGRERGSDELGDSGVTAGQGDMLARKLHVLLFSRKIERVQIVHRRVLPLPALVHRKRRLLHPIAAVRCSVGFESAAQERADANDFLIGRNLAGDDQRFKVGEEGRDAAEKGGIQSLAPLG</sequence>
<evidence type="ECO:0000313" key="3">
    <source>
        <dbReference type="Proteomes" id="UP000775213"/>
    </source>
</evidence>
<keyword evidence="3" id="KW-1185">Reference proteome</keyword>
<dbReference type="Proteomes" id="UP000775213">
    <property type="component" value="Unassembled WGS sequence"/>
</dbReference>
<organism evidence="2 3">
    <name type="scientific">Dendrobium chrysotoxum</name>
    <name type="common">Orchid</name>
    <dbReference type="NCBI Taxonomy" id="161865"/>
    <lineage>
        <taxon>Eukaryota</taxon>
        <taxon>Viridiplantae</taxon>
        <taxon>Streptophyta</taxon>
        <taxon>Embryophyta</taxon>
        <taxon>Tracheophyta</taxon>
        <taxon>Spermatophyta</taxon>
        <taxon>Magnoliopsida</taxon>
        <taxon>Liliopsida</taxon>
        <taxon>Asparagales</taxon>
        <taxon>Orchidaceae</taxon>
        <taxon>Epidendroideae</taxon>
        <taxon>Malaxideae</taxon>
        <taxon>Dendrobiinae</taxon>
        <taxon>Dendrobium</taxon>
    </lineage>
</organism>
<feature type="compositionally biased region" description="Low complexity" evidence="1">
    <location>
        <begin position="9"/>
        <end position="18"/>
    </location>
</feature>
<protein>
    <submittedName>
        <fullName evidence="2">Uncharacterized protein</fullName>
    </submittedName>
</protein>
<feature type="region of interest" description="Disordered" evidence="1">
    <location>
        <begin position="1"/>
        <end position="36"/>
    </location>
</feature>
<reference evidence="2 3" key="1">
    <citation type="journal article" date="2021" name="Hortic Res">
        <title>Chromosome-scale assembly of the Dendrobium chrysotoxum genome enhances the understanding of orchid evolution.</title>
        <authorList>
            <person name="Zhang Y."/>
            <person name="Zhang G.Q."/>
            <person name="Zhang D."/>
            <person name="Liu X.D."/>
            <person name="Xu X.Y."/>
            <person name="Sun W.H."/>
            <person name="Yu X."/>
            <person name="Zhu X."/>
            <person name="Wang Z.W."/>
            <person name="Zhao X."/>
            <person name="Zhong W.Y."/>
            <person name="Chen H."/>
            <person name="Yin W.L."/>
            <person name="Huang T."/>
            <person name="Niu S.C."/>
            <person name="Liu Z.J."/>
        </authorList>
    </citation>
    <scope>NUCLEOTIDE SEQUENCE [LARGE SCALE GENOMIC DNA]</scope>
    <source>
        <strain evidence="2">Lindl</strain>
    </source>
</reference>
<accession>A0AAV7G2H7</accession>
<dbReference type="AlphaFoldDB" id="A0AAV7G2H7"/>
<evidence type="ECO:0000256" key="1">
    <source>
        <dbReference type="SAM" id="MobiDB-lite"/>
    </source>
</evidence>
<name>A0AAV7G2H7_DENCH</name>
<proteinExistence type="predicted"/>
<evidence type="ECO:0000313" key="2">
    <source>
        <dbReference type="EMBL" id="KAH0450521.1"/>
    </source>
</evidence>
<gene>
    <name evidence="2" type="ORF">IEQ34_021213</name>
</gene>
<comment type="caution">
    <text evidence="2">The sequence shown here is derived from an EMBL/GenBank/DDBJ whole genome shotgun (WGS) entry which is preliminary data.</text>
</comment>